<keyword evidence="2" id="KW-0722">Serine protease inhibitor</keyword>
<evidence type="ECO:0000256" key="1">
    <source>
        <dbReference type="ARBA" id="ARBA00022690"/>
    </source>
</evidence>
<comment type="similarity">
    <text evidence="3">Belongs to the serpin family.</text>
</comment>
<dbReference type="InterPro" id="IPR042185">
    <property type="entry name" value="Serpin_sf_2"/>
</dbReference>
<dbReference type="EnsemblMetazoa" id="AAEL028034-RA">
    <property type="protein sequence ID" value="AAEL028034-PA"/>
    <property type="gene ID" value="AAEL028034"/>
</dbReference>
<dbReference type="GO" id="GO:0004867">
    <property type="term" value="F:serine-type endopeptidase inhibitor activity"/>
    <property type="evidence" value="ECO:0007669"/>
    <property type="project" value="UniProtKB-KW"/>
</dbReference>
<feature type="domain" description="Serpin" evidence="4">
    <location>
        <begin position="78"/>
        <end position="453"/>
    </location>
</feature>
<reference evidence="5 7" key="1">
    <citation type="submission" date="2017-06" db="EMBL/GenBank/DDBJ databases">
        <title>Aedes aegypti genome working group (AGWG) sequencing and assembly.</title>
        <authorList>
            <consortium name="Aedes aegypti Genome Working Group (AGWG)"/>
            <person name="Matthews B.J."/>
        </authorList>
    </citation>
    <scope>NUCLEOTIDE SEQUENCE [LARGE SCALE GENOMIC DNA]</scope>
    <source>
        <strain evidence="5 7">LVP_AGWG</strain>
    </source>
</reference>
<evidence type="ECO:0000313" key="6">
    <source>
        <dbReference type="EnsemblMetazoa" id="AAEL028034-PA"/>
    </source>
</evidence>
<proteinExistence type="inferred from homology"/>
<evidence type="ECO:0000313" key="7">
    <source>
        <dbReference type="Proteomes" id="UP000008820"/>
    </source>
</evidence>
<dbReference type="SUPFAM" id="SSF56574">
    <property type="entry name" value="Serpins"/>
    <property type="match status" value="1"/>
</dbReference>
<dbReference type="Pfam" id="PF00079">
    <property type="entry name" value="Serpin"/>
    <property type="match status" value="1"/>
</dbReference>
<evidence type="ECO:0000313" key="5">
    <source>
        <dbReference type="EnsemblMetazoa" id="AAEL011777-PC"/>
    </source>
</evidence>
<dbReference type="SMART" id="SM00093">
    <property type="entry name" value="SERPIN"/>
    <property type="match status" value="1"/>
</dbReference>
<dbReference type="InterPro" id="IPR023796">
    <property type="entry name" value="Serpin_dom"/>
</dbReference>
<reference evidence="5" key="2">
    <citation type="submission" date="2020-05" db="UniProtKB">
        <authorList>
            <consortium name="EnsemblMetazoa"/>
        </authorList>
    </citation>
    <scope>IDENTIFICATION</scope>
    <source>
        <strain evidence="5">LVP_AGWG</strain>
    </source>
</reference>
<dbReference type="OrthoDB" id="9440847at2759"/>
<dbReference type="PANTHER" id="PTHR11461">
    <property type="entry name" value="SERINE PROTEASE INHIBITOR, SERPIN"/>
    <property type="match status" value="1"/>
</dbReference>
<dbReference type="Gene3D" id="2.30.39.10">
    <property type="entry name" value="Alpha-1-antitrypsin, domain 1"/>
    <property type="match status" value="1"/>
</dbReference>
<sequence length="456" mass="51816">MRIFAFLQRMIKKTAMAASTSGKGNGMFVWSAVIFALNAIVAGQGPSIDQSTVNNPVQQQMPNAINENFYKGSQNFSLNFFKQVSLTVDNDRNVTTTNIFVSPLSVWTLLALLSEGAEGETLREILEVMSVQDQNLIKHHFKSFQETINVKANGVEISSAQFMFTDKNHPVRHDFEHIVDTYYGENLFEALDFSSSNESLRDSYNYINKVVSDATKGQIKRAIHPTNLDQARLLLLSVLFFQGEWTFPFNRSHTNESTPFYDENERIVASVPMMFQKAILPFAAFRELEAQIVELPYGSDRFMSMLVILPRKGVPLHEVVQRLANFNMEMIYKELRQVAEEYEDDEVEVFLPRFQISSDYVLKSVLFNMGMREAFHTGLAQFNKIASDIVVNDIFQKNKIVVNEEGTTASSVSGAVFVNKATPPRFIANRPFAFLIVDKRNDLILFMGQVKDPRTL</sequence>
<dbReference type="FunCoup" id="A0A6I8TKL7">
    <property type="interactions" value="52"/>
</dbReference>
<protein>
    <recommendedName>
        <fullName evidence="4">Serpin domain-containing protein</fullName>
    </recommendedName>
</protein>
<dbReference type="Gene3D" id="3.30.497.10">
    <property type="entry name" value="Antithrombin, subunit I, domain 2"/>
    <property type="match status" value="1"/>
</dbReference>
<keyword evidence="1" id="KW-0646">Protease inhibitor</keyword>
<dbReference type="Proteomes" id="UP000008820">
    <property type="component" value="Chromosome 3"/>
</dbReference>
<dbReference type="GO" id="GO:0005615">
    <property type="term" value="C:extracellular space"/>
    <property type="evidence" value="ECO:0007669"/>
    <property type="project" value="InterPro"/>
</dbReference>
<gene>
    <name evidence="5" type="primary">5575375</name>
    <name evidence="6" type="synonym">110681257</name>
</gene>
<evidence type="ECO:0000256" key="2">
    <source>
        <dbReference type="ARBA" id="ARBA00022900"/>
    </source>
</evidence>
<dbReference type="PANTHER" id="PTHR11461:SF367">
    <property type="entry name" value="GH21475P-RELATED"/>
    <property type="match status" value="1"/>
</dbReference>
<evidence type="ECO:0000256" key="3">
    <source>
        <dbReference type="RuleBase" id="RU000411"/>
    </source>
</evidence>
<dbReference type="InParanoid" id="A0A6I8TKL7"/>
<dbReference type="EnsemblMetazoa" id="AAEL011777-RC">
    <property type="protein sequence ID" value="AAEL011777-PC"/>
    <property type="gene ID" value="AAEL011777"/>
</dbReference>
<name>A0A6I8TKL7_AEDAE</name>
<dbReference type="InterPro" id="IPR036186">
    <property type="entry name" value="Serpin_sf"/>
</dbReference>
<dbReference type="InterPro" id="IPR000215">
    <property type="entry name" value="Serpin_fam"/>
</dbReference>
<dbReference type="CDD" id="cd19598">
    <property type="entry name" value="serpin77Ba-like_insects"/>
    <property type="match status" value="1"/>
</dbReference>
<keyword evidence="7" id="KW-1185">Reference proteome</keyword>
<evidence type="ECO:0000259" key="4">
    <source>
        <dbReference type="SMART" id="SM00093"/>
    </source>
</evidence>
<organism evidence="5 7">
    <name type="scientific">Aedes aegypti</name>
    <name type="common">Yellowfever mosquito</name>
    <name type="synonym">Culex aegypti</name>
    <dbReference type="NCBI Taxonomy" id="7159"/>
    <lineage>
        <taxon>Eukaryota</taxon>
        <taxon>Metazoa</taxon>
        <taxon>Ecdysozoa</taxon>
        <taxon>Arthropoda</taxon>
        <taxon>Hexapoda</taxon>
        <taxon>Insecta</taxon>
        <taxon>Pterygota</taxon>
        <taxon>Neoptera</taxon>
        <taxon>Endopterygota</taxon>
        <taxon>Diptera</taxon>
        <taxon>Nematocera</taxon>
        <taxon>Culicoidea</taxon>
        <taxon>Culicidae</taxon>
        <taxon>Culicinae</taxon>
        <taxon>Aedini</taxon>
        <taxon>Aedes</taxon>
        <taxon>Stegomyia</taxon>
    </lineage>
</organism>
<dbReference type="AlphaFoldDB" id="A0A6I8TKL7"/>
<dbReference type="InterPro" id="IPR042178">
    <property type="entry name" value="Serpin_sf_1"/>
</dbReference>
<accession>A0A6I8TKL7</accession>